<evidence type="ECO:0000313" key="1">
    <source>
        <dbReference type="EMBL" id="GIX77929.1"/>
    </source>
</evidence>
<name>A0AAV4N155_CAEEX</name>
<organism evidence="1 2">
    <name type="scientific">Caerostris extrusa</name>
    <name type="common">Bark spider</name>
    <name type="synonym">Caerostris bankana</name>
    <dbReference type="NCBI Taxonomy" id="172846"/>
    <lineage>
        <taxon>Eukaryota</taxon>
        <taxon>Metazoa</taxon>
        <taxon>Ecdysozoa</taxon>
        <taxon>Arthropoda</taxon>
        <taxon>Chelicerata</taxon>
        <taxon>Arachnida</taxon>
        <taxon>Araneae</taxon>
        <taxon>Araneomorphae</taxon>
        <taxon>Entelegynae</taxon>
        <taxon>Araneoidea</taxon>
        <taxon>Araneidae</taxon>
        <taxon>Caerostris</taxon>
    </lineage>
</organism>
<reference evidence="1 2" key="1">
    <citation type="submission" date="2021-06" db="EMBL/GenBank/DDBJ databases">
        <title>Caerostris extrusa draft genome.</title>
        <authorList>
            <person name="Kono N."/>
            <person name="Arakawa K."/>
        </authorList>
    </citation>
    <scope>NUCLEOTIDE SEQUENCE [LARGE SCALE GENOMIC DNA]</scope>
</reference>
<comment type="caution">
    <text evidence="1">The sequence shown here is derived from an EMBL/GenBank/DDBJ whole genome shotgun (WGS) entry which is preliminary data.</text>
</comment>
<protein>
    <submittedName>
        <fullName evidence="1">Uncharacterized protein</fullName>
    </submittedName>
</protein>
<dbReference type="EMBL" id="BPLR01020365">
    <property type="protein sequence ID" value="GIX77929.1"/>
    <property type="molecule type" value="Genomic_DNA"/>
</dbReference>
<evidence type="ECO:0000313" key="2">
    <source>
        <dbReference type="Proteomes" id="UP001054945"/>
    </source>
</evidence>
<accession>A0AAV4N155</accession>
<dbReference type="AlphaFoldDB" id="A0AAV4N155"/>
<dbReference type="Proteomes" id="UP001054945">
    <property type="component" value="Unassembled WGS sequence"/>
</dbReference>
<sequence length="152" mass="16995">MLSETRPNLVNFRTDKLSEQIRTVEAVKVKSEAQQEARTSEAEAAVKSGNRWQSDQGIWLSGKSEKCNCCKSGALINQASQPETHSQQHASRIFAGWHDSPSSIAFPEHDSGRHQMSGCFVSIFCRLYRPDHVIKYSNTTSKVPRKLKSAMA</sequence>
<gene>
    <name evidence="1" type="ORF">CEXT_623051</name>
</gene>
<keyword evidence="2" id="KW-1185">Reference proteome</keyword>
<proteinExistence type="predicted"/>